<evidence type="ECO:0000259" key="9">
    <source>
        <dbReference type="PROSITE" id="PS50850"/>
    </source>
</evidence>
<feature type="transmembrane region" description="Helical" evidence="8">
    <location>
        <begin position="311"/>
        <end position="336"/>
    </location>
</feature>
<evidence type="ECO:0000256" key="6">
    <source>
        <dbReference type="ARBA" id="ARBA00022989"/>
    </source>
</evidence>
<dbReference type="RefSeq" id="WP_058529954.1">
    <property type="nucleotide sequence ID" value="NZ_CAAAHZ010000001.1"/>
</dbReference>
<dbReference type="STRING" id="45068.Llon_1986"/>
<feature type="transmembrane region" description="Helical" evidence="8">
    <location>
        <begin position="286"/>
        <end position="305"/>
    </location>
</feature>
<keyword evidence="6 8" id="KW-1133">Transmembrane helix</keyword>
<dbReference type="SUPFAM" id="SSF103473">
    <property type="entry name" value="MFS general substrate transporter"/>
    <property type="match status" value="1"/>
</dbReference>
<feature type="transmembrane region" description="Helical" evidence="8">
    <location>
        <begin position="348"/>
        <end position="370"/>
    </location>
</feature>
<keyword evidence="11" id="KW-1185">Reference proteome</keyword>
<dbReference type="PANTHER" id="PTHR43528">
    <property type="entry name" value="ALPHA-KETOGLUTARATE PERMEASE"/>
    <property type="match status" value="1"/>
</dbReference>
<feature type="domain" description="Major facilitator superfamily (MFS) profile" evidence="9">
    <location>
        <begin position="7"/>
        <end position="398"/>
    </location>
</feature>
<dbReference type="PROSITE" id="PS50850">
    <property type="entry name" value="MFS"/>
    <property type="match status" value="1"/>
</dbReference>
<feature type="transmembrane region" description="Helical" evidence="8">
    <location>
        <begin position="7"/>
        <end position="27"/>
    </location>
</feature>
<keyword evidence="7 8" id="KW-0472">Membrane</keyword>
<dbReference type="Pfam" id="PF07690">
    <property type="entry name" value="MFS_1"/>
    <property type="match status" value="1"/>
</dbReference>
<reference evidence="10 11" key="1">
    <citation type="submission" date="2015-11" db="EMBL/GenBank/DDBJ databases">
        <title>Genomic analysis of 38 Legionella species identifies large and diverse effector repertoires.</title>
        <authorList>
            <person name="Burstein D."/>
            <person name="Amaro F."/>
            <person name="Zusman T."/>
            <person name="Lifshitz Z."/>
            <person name="Cohen O."/>
            <person name="Gilbert J.A."/>
            <person name="Pupko T."/>
            <person name="Shuman H.A."/>
            <person name="Segal G."/>
        </authorList>
    </citation>
    <scope>NUCLEOTIDE SEQUENCE [LARGE SCALE GENOMIC DNA]</scope>
    <source>
        <strain evidence="10 11">ATCC 49505</strain>
    </source>
</reference>
<evidence type="ECO:0000256" key="5">
    <source>
        <dbReference type="ARBA" id="ARBA00022847"/>
    </source>
</evidence>
<feature type="transmembrane region" description="Helical" evidence="8">
    <location>
        <begin position="47"/>
        <end position="67"/>
    </location>
</feature>
<evidence type="ECO:0000256" key="8">
    <source>
        <dbReference type="SAM" id="Phobius"/>
    </source>
</evidence>
<sequence length="402" mass="44421">MHMKLSALLIVLALIFIEWLDFSLYLYLAKPIFSKEFFPESNLGLTLTFAIFAAAYLARPVGGWLFGREADLNGRRKPMVFSALLMGISTLGICILPGYAEIGSLAAWLLLAMRIGQGLALGGEINTSGMFLIEHHPQKPLLAGSLVAASGAAGLFLGGAIAAMLQYAAMTWAWRLLFALVGVISLLVCGLRKQLRESPEFRPASERLTRQLLKRHWRGLVNIAAIGAYVSVMVYLCNVYWLSYAIDSHLWSNVRVAWSGSLAQLASALIALPIACYSNPQSTRRLLQLSMLFLFISAPVLFYTTAIHAEFYVYLALMGYILGNGFICAALFFFLYQQLPVEFRCQGVSTIWALAASLGALFLPVAEHVVKQFHLYWLPGFMVSTVALVTFTIISLNRKQLD</sequence>
<dbReference type="OrthoDB" id="3690818at2"/>
<keyword evidence="5" id="KW-0769">Symport</keyword>
<dbReference type="PANTHER" id="PTHR43528:SF1">
    <property type="entry name" value="ALPHA-KETOGLUTARATE PERMEASE"/>
    <property type="match status" value="1"/>
</dbReference>
<dbReference type="GO" id="GO:0005886">
    <property type="term" value="C:plasma membrane"/>
    <property type="evidence" value="ECO:0007669"/>
    <property type="project" value="UniProtKB-SubCell"/>
</dbReference>
<feature type="transmembrane region" description="Helical" evidence="8">
    <location>
        <begin position="79"/>
        <end position="99"/>
    </location>
</feature>
<keyword evidence="3" id="KW-1003">Cell membrane</keyword>
<name>A0A0W0VIZ4_9GAMM</name>
<dbReference type="InterPro" id="IPR011701">
    <property type="entry name" value="MFS"/>
</dbReference>
<organism evidence="10 11">
    <name type="scientific">Legionella londiniensis</name>
    <dbReference type="NCBI Taxonomy" id="45068"/>
    <lineage>
        <taxon>Bacteria</taxon>
        <taxon>Pseudomonadati</taxon>
        <taxon>Pseudomonadota</taxon>
        <taxon>Gammaproteobacteria</taxon>
        <taxon>Legionellales</taxon>
        <taxon>Legionellaceae</taxon>
        <taxon>Legionella</taxon>
    </lineage>
</organism>
<feature type="transmembrane region" description="Helical" evidence="8">
    <location>
        <begin position="220"/>
        <end position="244"/>
    </location>
</feature>
<evidence type="ECO:0000256" key="3">
    <source>
        <dbReference type="ARBA" id="ARBA00022475"/>
    </source>
</evidence>
<feature type="transmembrane region" description="Helical" evidence="8">
    <location>
        <begin position="256"/>
        <end position="274"/>
    </location>
</feature>
<evidence type="ECO:0000256" key="2">
    <source>
        <dbReference type="ARBA" id="ARBA00022448"/>
    </source>
</evidence>
<dbReference type="InterPro" id="IPR051084">
    <property type="entry name" value="H+-coupled_symporters"/>
</dbReference>
<dbReference type="GO" id="GO:0015293">
    <property type="term" value="F:symporter activity"/>
    <property type="evidence" value="ECO:0007669"/>
    <property type="project" value="UniProtKB-KW"/>
</dbReference>
<evidence type="ECO:0000256" key="7">
    <source>
        <dbReference type="ARBA" id="ARBA00023136"/>
    </source>
</evidence>
<feature type="transmembrane region" description="Helical" evidence="8">
    <location>
        <begin position="141"/>
        <end position="166"/>
    </location>
</feature>
<keyword evidence="2" id="KW-0813">Transport</keyword>
<feature type="transmembrane region" description="Helical" evidence="8">
    <location>
        <begin position="376"/>
        <end position="396"/>
    </location>
</feature>
<evidence type="ECO:0000313" key="11">
    <source>
        <dbReference type="Proteomes" id="UP000054997"/>
    </source>
</evidence>
<feature type="transmembrane region" description="Helical" evidence="8">
    <location>
        <begin position="172"/>
        <end position="191"/>
    </location>
</feature>
<dbReference type="InterPro" id="IPR036259">
    <property type="entry name" value="MFS_trans_sf"/>
</dbReference>
<dbReference type="Proteomes" id="UP000054997">
    <property type="component" value="Unassembled WGS sequence"/>
</dbReference>
<protein>
    <submittedName>
        <fullName evidence="10">Proline/glycine betaine transporter-like protein</fullName>
    </submittedName>
</protein>
<dbReference type="Gene3D" id="1.20.1250.20">
    <property type="entry name" value="MFS general substrate transporter like domains"/>
    <property type="match status" value="1"/>
</dbReference>
<dbReference type="InterPro" id="IPR020846">
    <property type="entry name" value="MFS_dom"/>
</dbReference>
<evidence type="ECO:0000256" key="4">
    <source>
        <dbReference type="ARBA" id="ARBA00022692"/>
    </source>
</evidence>
<dbReference type="AlphaFoldDB" id="A0A0W0VIZ4"/>
<comment type="caution">
    <text evidence="10">The sequence shown here is derived from an EMBL/GenBank/DDBJ whole genome shotgun (WGS) entry which is preliminary data.</text>
</comment>
<gene>
    <name evidence="10" type="primary">tphB</name>
    <name evidence="10" type="ORF">Llon_1986</name>
</gene>
<keyword evidence="4 8" id="KW-0812">Transmembrane</keyword>
<dbReference type="PATRIC" id="fig|45068.5.peg.2158"/>
<evidence type="ECO:0000256" key="1">
    <source>
        <dbReference type="ARBA" id="ARBA00004651"/>
    </source>
</evidence>
<dbReference type="EMBL" id="LNYK01000033">
    <property type="protein sequence ID" value="KTD19814.1"/>
    <property type="molecule type" value="Genomic_DNA"/>
</dbReference>
<comment type="subcellular location">
    <subcellularLocation>
        <location evidence="1">Cell membrane</location>
        <topology evidence="1">Multi-pass membrane protein</topology>
    </subcellularLocation>
</comment>
<evidence type="ECO:0000313" key="10">
    <source>
        <dbReference type="EMBL" id="KTD19814.1"/>
    </source>
</evidence>
<proteinExistence type="predicted"/>
<accession>A0A0W0VIZ4</accession>